<sequence>MSSLSRLLHRTFSTSKTPPQPNPNTIESISTALYKECNLHTLVDKFKSSCDNDRFRTKTSIYVFIVRHLASVRKITWIKEILEHQKHYTHDISKDVLLRALFLSRLYKYEICPFGSWLIVLHPGSAISVLVSHSVGRFSREAEFLVASLGLYDMKAIVKANGLWIDNRSLVVKIANFDKKKEPRKDCFVNNLTRSQNCFMQSKPQLRGDNEGVTAVGHENSSLSGGATYKVPIEVKT</sequence>
<reference evidence="1 2" key="1">
    <citation type="journal article" date="2021" name="Hortic Res">
        <title>High-quality reference genome and annotation aids understanding of berry development for evergreen blueberry (Vaccinium darrowii).</title>
        <authorList>
            <person name="Yu J."/>
            <person name="Hulse-Kemp A.M."/>
            <person name="Babiker E."/>
            <person name="Staton M."/>
        </authorList>
    </citation>
    <scope>NUCLEOTIDE SEQUENCE [LARGE SCALE GENOMIC DNA]</scope>
    <source>
        <strain evidence="2">cv. NJ 8807/NJ 8810</strain>
        <tissue evidence="1">Young leaf</tissue>
    </source>
</reference>
<comment type="caution">
    <text evidence="1">The sequence shown here is derived from an EMBL/GenBank/DDBJ whole genome shotgun (WGS) entry which is preliminary data.</text>
</comment>
<evidence type="ECO:0000313" key="1">
    <source>
        <dbReference type="EMBL" id="KAH7842858.1"/>
    </source>
</evidence>
<accession>A0ACB7XPL6</accession>
<dbReference type="Proteomes" id="UP000828048">
    <property type="component" value="Chromosome 1"/>
</dbReference>
<organism evidence="1 2">
    <name type="scientific">Vaccinium darrowii</name>
    <dbReference type="NCBI Taxonomy" id="229202"/>
    <lineage>
        <taxon>Eukaryota</taxon>
        <taxon>Viridiplantae</taxon>
        <taxon>Streptophyta</taxon>
        <taxon>Embryophyta</taxon>
        <taxon>Tracheophyta</taxon>
        <taxon>Spermatophyta</taxon>
        <taxon>Magnoliopsida</taxon>
        <taxon>eudicotyledons</taxon>
        <taxon>Gunneridae</taxon>
        <taxon>Pentapetalae</taxon>
        <taxon>asterids</taxon>
        <taxon>Ericales</taxon>
        <taxon>Ericaceae</taxon>
        <taxon>Vaccinioideae</taxon>
        <taxon>Vaccinieae</taxon>
        <taxon>Vaccinium</taxon>
    </lineage>
</organism>
<name>A0ACB7XPL6_9ERIC</name>
<keyword evidence="2" id="KW-1185">Reference proteome</keyword>
<protein>
    <submittedName>
        <fullName evidence="1">Uncharacterized protein</fullName>
    </submittedName>
</protein>
<proteinExistence type="predicted"/>
<evidence type="ECO:0000313" key="2">
    <source>
        <dbReference type="Proteomes" id="UP000828048"/>
    </source>
</evidence>
<gene>
    <name evidence="1" type="ORF">Vadar_009862</name>
</gene>
<dbReference type="EMBL" id="CM037151">
    <property type="protein sequence ID" value="KAH7842858.1"/>
    <property type="molecule type" value="Genomic_DNA"/>
</dbReference>